<sequence length="100" mass="11065">MRVATLWLKDPHVELANSPPLPKSHLPPKTNNFYLNSLATCPLPQSHPSTSFSKLPTFPVKRPPRRNTAGLHPTDLALTNGPDLFSSSLFKIFKSSRFSG</sequence>
<reference evidence="3" key="1">
    <citation type="submission" date="2016-06" db="EMBL/GenBank/DDBJ databases">
        <title>Parallel loss of symbiosis genes in relatives of nitrogen-fixing non-legume Parasponia.</title>
        <authorList>
            <person name="Van Velzen R."/>
            <person name="Holmer R."/>
            <person name="Bu F."/>
            <person name="Rutten L."/>
            <person name="Van Zeijl A."/>
            <person name="Liu W."/>
            <person name="Santuari L."/>
            <person name="Cao Q."/>
            <person name="Sharma T."/>
            <person name="Shen D."/>
            <person name="Roswanjaya Y."/>
            <person name="Wardhani T."/>
            <person name="Kalhor M.S."/>
            <person name="Jansen J."/>
            <person name="Van den Hoogen J."/>
            <person name="Gungor B."/>
            <person name="Hartog M."/>
            <person name="Hontelez J."/>
            <person name="Verver J."/>
            <person name="Yang W.-C."/>
            <person name="Schijlen E."/>
            <person name="Repin R."/>
            <person name="Schilthuizen M."/>
            <person name="Schranz E."/>
            <person name="Heidstra R."/>
            <person name="Miyata K."/>
            <person name="Fedorova E."/>
            <person name="Kohlen W."/>
            <person name="Bisseling T."/>
            <person name="Smit S."/>
            <person name="Geurts R."/>
        </authorList>
    </citation>
    <scope>NUCLEOTIDE SEQUENCE [LARGE SCALE GENOMIC DNA]</scope>
    <source>
        <strain evidence="3">cv. RG33-2</strain>
    </source>
</reference>
<keyword evidence="3" id="KW-1185">Reference proteome</keyword>
<name>A0A2P5AZK6_TREOI</name>
<dbReference type="InParanoid" id="A0A2P5AZK6"/>
<comment type="caution">
    <text evidence="2">The sequence shown here is derived from an EMBL/GenBank/DDBJ whole genome shotgun (WGS) entry which is preliminary data.</text>
</comment>
<protein>
    <submittedName>
        <fullName evidence="2">Uncharacterized protein</fullName>
    </submittedName>
</protein>
<gene>
    <name evidence="2" type="ORF">TorRG33x02_336930</name>
</gene>
<feature type="region of interest" description="Disordered" evidence="1">
    <location>
        <begin position="49"/>
        <end position="73"/>
    </location>
</feature>
<organism evidence="2 3">
    <name type="scientific">Trema orientale</name>
    <name type="common">Charcoal tree</name>
    <name type="synonym">Celtis orientalis</name>
    <dbReference type="NCBI Taxonomy" id="63057"/>
    <lineage>
        <taxon>Eukaryota</taxon>
        <taxon>Viridiplantae</taxon>
        <taxon>Streptophyta</taxon>
        <taxon>Embryophyta</taxon>
        <taxon>Tracheophyta</taxon>
        <taxon>Spermatophyta</taxon>
        <taxon>Magnoliopsida</taxon>
        <taxon>eudicotyledons</taxon>
        <taxon>Gunneridae</taxon>
        <taxon>Pentapetalae</taxon>
        <taxon>rosids</taxon>
        <taxon>fabids</taxon>
        <taxon>Rosales</taxon>
        <taxon>Cannabaceae</taxon>
        <taxon>Trema</taxon>
    </lineage>
</organism>
<dbReference type="EMBL" id="JXTC01000647">
    <property type="protein sequence ID" value="PON41969.1"/>
    <property type="molecule type" value="Genomic_DNA"/>
</dbReference>
<dbReference type="OrthoDB" id="10350794at2759"/>
<evidence type="ECO:0000256" key="1">
    <source>
        <dbReference type="SAM" id="MobiDB-lite"/>
    </source>
</evidence>
<accession>A0A2P5AZK6</accession>
<dbReference type="AlphaFoldDB" id="A0A2P5AZK6"/>
<proteinExistence type="predicted"/>
<evidence type="ECO:0000313" key="3">
    <source>
        <dbReference type="Proteomes" id="UP000237000"/>
    </source>
</evidence>
<evidence type="ECO:0000313" key="2">
    <source>
        <dbReference type="EMBL" id="PON41969.1"/>
    </source>
</evidence>
<dbReference type="Proteomes" id="UP000237000">
    <property type="component" value="Unassembled WGS sequence"/>
</dbReference>